<feature type="compositionally biased region" description="Pro residues" evidence="1">
    <location>
        <begin position="56"/>
        <end position="67"/>
    </location>
</feature>
<name>A0A915JKQ5_ROMCU</name>
<dbReference type="AlphaFoldDB" id="A0A915JKQ5"/>
<proteinExistence type="predicted"/>
<evidence type="ECO:0000313" key="3">
    <source>
        <dbReference type="WBParaSite" id="nRc.2.0.1.t26657-RA"/>
    </source>
</evidence>
<evidence type="ECO:0000313" key="2">
    <source>
        <dbReference type="Proteomes" id="UP000887565"/>
    </source>
</evidence>
<evidence type="ECO:0000256" key="1">
    <source>
        <dbReference type="SAM" id="MobiDB-lite"/>
    </source>
</evidence>
<organism evidence="2 3">
    <name type="scientific">Romanomermis culicivorax</name>
    <name type="common">Nematode worm</name>
    <dbReference type="NCBI Taxonomy" id="13658"/>
    <lineage>
        <taxon>Eukaryota</taxon>
        <taxon>Metazoa</taxon>
        <taxon>Ecdysozoa</taxon>
        <taxon>Nematoda</taxon>
        <taxon>Enoplea</taxon>
        <taxon>Dorylaimia</taxon>
        <taxon>Mermithida</taxon>
        <taxon>Mermithoidea</taxon>
        <taxon>Mermithidae</taxon>
        <taxon>Romanomermis</taxon>
    </lineage>
</organism>
<reference evidence="3" key="1">
    <citation type="submission" date="2022-11" db="UniProtKB">
        <authorList>
            <consortium name="WormBaseParasite"/>
        </authorList>
    </citation>
    <scope>IDENTIFICATION</scope>
</reference>
<feature type="region of interest" description="Disordered" evidence="1">
    <location>
        <begin position="44"/>
        <end position="67"/>
    </location>
</feature>
<dbReference type="WBParaSite" id="nRc.2.0.1.t26657-RA">
    <property type="protein sequence ID" value="nRc.2.0.1.t26657-RA"/>
    <property type="gene ID" value="nRc.2.0.1.g26657"/>
</dbReference>
<keyword evidence="2" id="KW-1185">Reference proteome</keyword>
<sequence length="67" mass="7383">MPVFHQLTISEQAKTFMNVQQLANAMAKARCLLNTRKAEIGTTGQPILDNQAVPDAVPPRSPQPLFH</sequence>
<protein>
    <submittedName>
        <fullName evidence="3">Uncharacterized protein</fullName>
    </submittedName>
</protein>
<dbReference type="Proteomes" id="UP000887565">
    <property type="component" value="Unplaced"/>
</dbReference>
<accession>A0A915JKQ5</accession>